<evidence type="ECO:0000313" key="2">
    <source>
        <dbReference type="EMBL" id="OMQ20132.1"/>
    </source>
</evidence>
<name>A0A1S8CGE4_9GAMM</name>
<dbReference type="PANTHER" id="PTHR22916:SF3">
    <property type="entry name" value="UDP-GLCNAC:BETAGAL BETA-1,3-N-ACETYLGLUCOSAMINYLTRANSFERASE-LIKE PROTEIN 1"/>
    <property type="match status" value="1"/>
</dbReference>
<dbReference type="EMBL" id="MOXD01000014">
    <property type="protein sequence ID" value="OMQ20132.1"/>
    <property type="molecule type" value="Genomic_DNA"/>
</dbReference>
<evidence type="ECO:0000313" key="3">
    <source>
        <dbReference type="Proteomes" id="UP000216021"/>
    </source>
</evidence>
<sequence length="307" mass="35384">MPTQNILLSIIIAAHNSGNYLRDTLQSLLDALGESIAKCEILLVNDASTDNSGELLADFAQALPQARYFSVEFKNIGKVRHFAVAHSHGEYITMLDSDDQLKNGSLNEINAFLGNNKPDLLLTKLHEVRDLTKADKNWHGLQTEYLTRDEAITRFLVHKDFQAHLIGQFIKRTLLQANPIPEFTCYEDFYVFPQILTQSQHIVFSRESHYLYIKRNSSLSNSPSAEKIHNLFLCTEKMDTLFGPKFHDLVLCHWLDIELKQKIWIKQSVMLDTLSKKVRETRCLGFFINPAIRFSYKRKAAKLLWKK</sequence>
<dbReference type="GO" id="GO:0016758">
    <property type="term" value="F:hexosyltransferase activity"/>
    <property type="evidence" value="ECO:0007669"/>
    <property type="project" value="UniProtKB-ARBA"/>
</dbReference>
<feature type="domain" description="Glycosyltransferase 2-like" evidence="1">
    <location>
        <begin position="9"/>
        <end position="132"/>
    </location>
</feature>
<dbReference type="RefSeq" id="WP_076943962.1">
    <property type="nucleotide sequence ID" value="NZ_MOXD01000014.1"/>
</dbReference>
<dbReference type="Proteomes" id="UP000216021">
    <property type="component" value="Unassembled WGS sequence"/>
</dbReference>
<protein>
    <recommendedName>
        <fullName evidence="1">Glycosyltransferase 2-like domain-containing protein</fullName>
    </recommendedName>
</protein>
<organism evidence="2 3">
    <name type="scientific">Serratia oryzae</name>
    <dbReference type="NCBI Taxonomy" id="2034155"/>
    <lineage>
        <taxon>Bacteria</taxon>
        <taxon>Pseudomonadati</taxon>
        <taxon>Pseudomonadota</taxon>
        <taxon>Gammaproteobacteria</taxon>
        <taxon>Enterobacterales</taxon>
        <taxon>Yersiniaceae</taxon>
        <taxon>Serratia</taxon>
    </lineage>
</organism>
<dbReference type="OrthoDB" id="6432904at2"/>
<dbReference type="InterPro" id="IPR001173">
    <property type="entry name" value="Glyco_trans_2-like"/>
</dbReference>
<dbReference type="PANTHER" id="PTHR22916">
    <property type="entry name" value="GLYCOSYLTRANSFERASE"/>
    <property type="match status" value="1"/>
</dbReference>
<proteinExistence type="predicted"/>
<keyword evidence="3" id="KW-1185">Reference proteome</keyword>
<dbReference type="Pfam" id="PF00535">
    <property type="entry name" value="Glycos_transf_2"/>
    <property type="match status" value="1"/>
</dbReference>
<dbReference type="AlphaFoldDB" id="A0A1S8CGE4"/>
<dbReference type="Gene3D" id="3.90.550.10">
    <property type="entry name" value="Spore Coat Polysaccharide Biosynthesis Protein SpsA, Chain A"/>
    <property type="match status" value="1"/>
</dbReference>
<dbReference type="SUPFAM" id="SSF53448">
    <property type="entry name" value="Nucleotide-diphospho-sugar transferases"/>
    <property type="match status" value="1"/>
</dbReference>
<evidence type="ECO:0000259" key="1">
    <source>
        <dbReference type="Pfam" id="PF00535"/>
    </source>
</evidence>
<dbReference type="CDD" id="cd00761">
    <property type="entry name" value="Glyco_tranf_GTA_type"/>
    <property type="match status" value="1"/>
</dbReference>
<reference evidence="2 3" key="1">
    <citation type="submission" date="2016-11" db="EMBL/GenBank/DDBJ databases">
        <title>Rahnella oryzae sp. nov., isolated from rice root.</title>
        <authorList>
            <person name="Zhang X.-X."/>
            <person name="Zhang J."/>
        </authorList>
    </citation>
    <scope>NUCLEOTIDE SEQUENCE [LARGE SCALE GENOMIC DNA]</scope>
    <source>
        <strain evidence="2 3">J11-6</strain>
    </source>
</reference>
<gene>
    <name evidence="2" type="ORF">BMI79_19670</name>
</gene>
<dbReference type="STRING" id="2034155.BMI79_19670"/>
<accession>A0A1S8CGE4</accession>
<dbReference type="InterPro" id="IPR029044">
    <property type="entry name" value="Nucleotide-diphossugar_trans"/>
</dbReference>
<comment type="caution">
    <text evidence="2">The sequence shown here is derived from an EMBL/GenBank/DDBJ whole genome shotgun (WGS) entry which is preliminary data.</text>
</comment>